<organism evidence="1 2">
    <name type="scientific">Methanobrevibacter millerae</name>
    <dbReference type="NCBI Taxonomy" id="230361"/>
    <lineage>
        <taxon>Archaea</taxon>
        <taxon>Methanobacteriati</taxon>
        <taxon>Methanobacteriota</taxon>
        <taxon>Methanomada group</taxon>
        <taxon>Methanobacteria</taxon>
        <taxon>Methanobacteriales</taxon>
        <taxon>Methanobacteriaceae</taxon>
        <taxon>Methanobrevibacter</taxon>
    </lineage>
</organism>
<dbReference type="AlphaFoldDB" id="A0A1G5VTX8"/>
<sequence>MFDKKKMLIVSLFVALFLITTCVVFADSGSGTFKDLASKVSGDNKTGVIVLDKDYVNTDNYDVNGINITGKNLVIKADKGKTVTIDAKNAGRIFNANGTQNVTFENINFVNGNSSKAGGAVVLGDEKSNSAVNCNFKDCYSDEFGGALDGNAVGCTFEGCSANYHGGAIFDGSATNCTFKNCFSLSCGGAISYHEATNCKFIDCYSYWRGGAVFETKAVGCDFTNCYSTEGGSMYNGSAFNCNFENSAAKNGNGGAICEGTAEGCSFSGCTASGDGNAMYGGTATNCKLNKEDAANVKMK</sequence>
<evidence type="ECO:0000313" key="2">
    <source>
        <dbReference type="Proteomes" id="UP000323439"/>
    </source>
</evidence>
<dbReference type="SUPFAM" id="SSF51126">
    <property type="entry name" value="Pectin lyase-like"/>
    <property type="match status" value="1"/>
</dbReference>
<dbReference type="EMBL" id="FMXB01000005">
    <property type="protein sequence ID" value="SDA48886.1"/>
    <property type="molecule type" value="Genomic_DNA"/>
</dbReference>
<reference evidence="1 2" key="1">
    <citation type="submission" date="2016-10" db="EMBL/GenBank/DDBJ databases">
        <authorList>
            <person name="Varghese N."/>
            <person name="Submissions S."/>
        </authorList>
    </citation>
    <scope>NUCLEOTIDE SEQUENCE [LARGE SCALE GENOMIC DNA]</scope>
    <source>
        <strain evidence="1 2">DSM 16643</strain>
    </source>
</reference>
<dbReference type="InterPro" id="IPR011050">
    <property type="entry name" value="Pectin_lyase_fold/virulence"/>
</dbReference>
<protein>
    <recommendedName>
        <fullName evidence="3">Polymorphic outer membrane protein repeat-containing protein</fullName>
    </recommendedName>
</protein>
<accession>A0A1G5VTX8</accession>
<dbReference type="Proteomes" id="UP000323439">
    <property type="component" value="Unassembled WGS sequence"/>
</dbReference>
<dbReference type="RefSeq" id="WP_149731452.1">
    <property type="nucleotide sequence ID" value="NZ_FMXB01000005.1"/>
</dbReference>
<evidence type="ECO:0000313" key="1">
    <source>
        <dbReference type="EMBL" id="SDA48886.1"/>
    </source>
</evidence>
<name>A0A1G5VTX8_9EURY</name>
<evidence type="ECO:0008006" key="3">
    <source>
        <dbReference type="Google" id="ProtNLM"/>
    </source>
</evidence>
<proteinExistence type="predicted"/>
<dbReference type="OrthoDB" id="82106at2157"/>
<gene>
    <name evidence="1" type="ORF">SAMN02910315_00871</name>
</gene>
<keyword evidence="2" id="KW-1185">Reference proteome</keyword>